<dbReference type="InterPro" id="IPR024370">
    <property type="entry name" value="PBP_domain"/>
</dbReference>
<evidence type="ECO:0000256" key="2">
    <source>
        <dbReference type="SAM" id="MobiDB-lite"/>
    </source>
</evidence>
<evidence type="ECO:0000259" key="4">
    <source>
        <dbReference type="Pfam" id="PF12849"/>
    </source>
</evidence>
<dbReference type="InterPro" id="IPR032585">
    <property type="entry name" value="DUF4912"/>
</dbReference>
<reference evidence="5" key="2">
    <citation type="journal article" date="2022" name="Microbiol. Resour. Announc.">
        <title>Metagenome Sequencing to Explore Phylogenomics of Terrestrial Cyanobacteria.</title>
        <authorList>
            <person name="Ward R.D."/>
            <person name="Stajich J.E."/>
            <person name="Johansen J.R."/>
            <person name="Huntemann M."/>
            <person name="Clum A."/>
            <person name="Foster B."/>
            <person name="Foster B."/>
            <person name="Roux S."/>
            <person name="Palaniappan K."/>
            <person name="Varghese N."/>
            <person name="Mukherjee S."/>
            <person name="Reddy T.B.K."/>
            <person name="Daum C."/>
            <person name="Copeland A."/>
            <person name="Chen I.A."/>
            <person name="Ivanova N.N."/>
            <person name="Kyrpides N.C."/>
            <person name="Shapiro N."/>
            <person name="Eloe-Fadrosh E.A."/>
            <person name="Pietrasiak N."/>
        </authorList>
    </citation>
    <scope>NUCLEOTIDE SEQUENCE</scope>
    <source>
        <strain evidence="5">HA4357-MV3</strain>
    </source>
</reference>
<dbReference type="Pfam" id="PF16258">
    <property type="entry name" value="DUF4912"/>
    <property type="match status" value="1"/>
</dbReference>
<accession>A0A9E3H4P4</accession>
<evidence type="ECO:0000256" key="3">
    <source>
        <dbReference type="SAM" id="Phobius"/>
    </source>
</evidence>
<gene>
    <name evidence="5" type="ORF">KME28_02740</name>
</gene>
<dbReference type="EMBL" id="JAHHHW010000025">
    <property type="protein sequence ID" value="MBW4430688.1"/>
    <property type="molecule type" value="Genomic_DNA"/>
</dbReference>
<dbReference type="PANTHER" id="PTHR30570">
    <property type="entry name" value="PERIPLASMIC PHOSPHATE BINDING COMPONENT OF PHOSPHATE ABC TRANSPORTER"/>
    <property type="match status" value="1"/>
</dbReference>
<dbReference type="Proteomes" id="UP000813215">
    <property type="component" value="Unassembled WGS sequence"/>
</dbReference>
<sequence>MWQKEKKDNSIVNLALLLALATTPMAVSIVVSDFALAQSTNVSSFVQPKEVPSGTTVRIDGSNSMNMINQTMKTRFENQFPGVNVEVATNGADGALQALQAGTIDIAAIARGLTPEEKNQGLEQFRLRREKIAIIVGEDNPFKGNLTNQEFAKIFRGEITDWSEVGGSKGKIRVIDRPANSDVRESFRSYPVFEKAEFKTGATATQLNEDSTVEVVKQLGKDGISYALANQISKLQGVRSLRVDRTLPSNSRYPFSQPLVYVYKKNPSLNVASFLGFVTNPPGEDAVEAARKIEADAIAAIVSANSQTATTTTSATTPPSTDATSAASVSPTTDENNITTAQADTTNSSTLTSPVQSNQTNQDQQLLWLSLLALILGAGAGFLLWFLRRRRPTVADAKAQTADVTINSIPPGSSSDTITLPQTTNVNSVTQATPSDVTQDASSTPSEQNTAKHLTPTVAASIAGATAIGRESTLMSKWSDKNAEITAKDQTDVASDQDVPTAVTQINRSSSDSVQVPSAENSGLDLEGPVSVVNASYPQVSASDRQPTLVQDNTQILSAQHSDVTDQTPSNGDVTGVKAPTQASSVNTYSPLPDVWEDATLVQTPLPSPSNVTEITSTQETPTVPQQPEPKLPDVTEITSTQETPTVPQQPELELPDVTEITSTQETPTVPQKSGTNQQALDLQTPSIVINTEYPHLPDVWENTSNPKDSTVDSELETTPQQPEASEELLDQVADTAEPSVNVTEEVAQATPTLDPSAINSHPPEQVPSTVTGIGSWATIYGIGNNQNLNTDSPQTNIVDEAIPVTTAPVTPENVESENMIVLKPRTPKWAYVFWQVSDEAKQALRSQGGSQFTLRLYDVTDIDLSYQNPVLVQQYECEETTEDRYVAIPTGDRNYMAEIGYTTADNNWLLLKRSAVARVFNRPEKDFWFIADAELIIHGATEPGSSVAVAGHAIKLKPDGTFHLRIPFTDSLIDYIMTATNANGQKDKTIRMHFSQENPEE</sequence>
<feature type="transmembrane region" description="Helical" evidence="3">
    <location>
        <begin position="366"/>
        <end position="387"/>
    </location>
</feature>
<feature type="compositionally biased region" description="Polar residues" evidence="2">
    <location>
        <begin position="505"/>
        <end position="521"/>
    </location>
</feature>
<keyword evidence="3" id="KW-1133">Transmembrane helix</keyword>
<dbReference type="Gene3D" id="3.40.190.10">
    <property type="entry name" value="Periplasmic binding protein-like II"/>
    <property type="match status" value="2"/>
</dbReference>
<feature type="compositionally biased region" description="Low complexity" evidence="2">
    <location>
        <begin position="308"/>
        <end position="333"/>
    </location>
</feature>
<organism evidence="5 6">
    <name type="scientific">Pelatocladus maniniholoensis HA4357-MV3</name>
    <dbReference type="NCBI Taxonomy" id="1117104"/>
    <lineage>
        <taxon>Bacteria</taxon>
        <taxon>Bacillati</taxon>
        <taxon>Cyanobacteriota</taxon>
        <taxon>Cyanophyceae</taxon>
        <taxon>Nostocales</taxon>
        <taxon>Nostocaceae</taxon>
        <taxon>Pelatocladus</taxon>
    </lineage>
</organism>
<feature type="region of interest" description="Disordered" evidence="2">
    <location>
        <begin position="308"/>
        <end position="335"/>
    </location>
</feature>
<keyword evidence="3" id="KW-0812">Transmembrane</keyword>
<evidence type="ECO:0000256" key="1">
    <source>
        <dbReference type="ARBA" id="ARBA00022729"/>
    </source>
</evidence>
<dbReference type="PANTHER" id="PTHR30570:SF1">
    <property type="entry name" value="PHOSPHATE-BINDING PROTEIN PSTS"/>
    <property type="match status" value="1"/>
</dbReference>
<dbReference type="SUPFAM" id="SSF53850">
    <property type="entry name" value="Periplasmic binding protein-like II"/>
    <property type="match status" value="1"/>
</dbReference>
<reference evidence="5" key="1">
    <citation type="submission" date="2021-05" db="EMBL/GenBank/DDBJ databases">
        <authorList>
            <person name="Pietrasiak N."/>
            <person name="Ward R."/>
            <person name="Stajich J.E."/>
            <person name="Kurbessoian T."/>
        </authorList>
    </citation>
    <scope>NUCLEOTIDE SEQUENCE</scope>
    <source>
        <strain evidence="5">HA4357-MV3</strain>
    </source>
</reference>
<evidence type="ECO:0000313" key="5">
    <source>
        <dbReference type="EMBL" id="MBW4430688.1"/>
    </source>
</evidence>
<dbReference type="InterPro" id="IPR050811">
    <property type="entry name" value="Phosphate_ABC_transporter"/>
</dbReference>
<dbReference type="AlphaFoldDB" id="A0A9E3H4P4"/>
<dbReference type="Pfam" id="PF12849">
    <property type="entry name" value="PBP_like_2"/>
    <property type="match status" value="1"/>
</dbReference>
<feature type="region of interest" description="Disordered" evidence="2">
    <location>
        <begin position="697"/>
        <end position="725"/>
    </location>
</feature>
<feature type="compositionally biased region" description="Polar residues" evidence="2">
    <location>
        <begin position="431"/>
        <end position="452"/>
    </location>
</feature>
<comment type="caution">
    <text evidence="5">The sequence shown here is derived from an EMBL/GenBank/DDBJ whole genome shotgun (WGS) entry which is preliminary data.</text>
</comment>
<keyword evidence="1" id="KW-0732">Signal</keyword>
<feature type="region of interest" description="Disordered" evidence="2">
    <location>
        <begin position="505"/>
        <end position="527"/>
    </location>
</feature>
<name>A0A9E3H4P4_9NOST</name>
<evidence type="ECO:0000313" key="6">
    <source>
        <dbReference type="Proteomes" id="UP000813215"/>
    </source>
</evidence>
<feature type="region of interest" description="Disordered" evidence="2">
    <location>
        <begin position="607"/>
        <end position="633"/>
    </location>
</feature>
<feature type="domain" description="PBP" evidence="4">
    <location>
        <begin position="52"/>
        <end position="280"/>
    </location>
</feature>
<proteinExistence type="predicted"/>
<feature type="region of interest" description="Disordered" evidence="2">
    <location>
        <begin position="431"/>
        <end position="456"/>
    </location>
</feature>
<protein>
    <submittedName>
        <fullName evidence="5">DUF4912 domain-containing protein</fullName>
    </submittedName>
</protein>
<keyword evidence="3" id="KW-0472">Membrane</keyword>